<keyword evidence="1" id="KW-0812">Transmembrane</keyword>
<evidence type="ECO:0000313" key="2">
    <source>
        <dbReference type="EMBL" id="PKY41242.1"/>
    </source>
</evidence>
<feature type="transmembrane region" description="Helical" evidence="1">
    <location>
        <begin position="210"/>
        <end position="233"/>
    </location>
</feature>
<reference evidence="2 3" key="1">
    <citation type="submission" date="2015-10" db="EMBL/GenBank/DDBJ databases">
        <title>Genome analyses suggest a sexual origin of heterokaryosis in a supposedly ancient asexual fungus.</title>
        <authorList>
            <person name="Ropars J."/>
            <person name="Sedzielewska K."/>
            <person name="Noel J."/>
            <person name="Charron P."/>
            <person name="Farinelli L."/>
            <person name="Marton T."/>
            <person name="Kruger M."/>
            <person name="Pelin A."/>
            <person name="Brachmann A."/>
            <person name="Corradi N."/>
        </authorList>
    </citation>
    <scope>NUCLEOTIDE SEQUENCE [LARGE SCALE GENOMIC DNA]</scope>
    <source>
        <strain evidence="2 3">A4</strain>
    </source>
</reference>
<dbReference type="VEuPathDB" id="FungiDB:FUN_025515"/>
<evidence type="ECO:0000256" key="1">
    <source>
        <dbReference type="SAM" id="Phobius"/>
    </source>
</evidence>
<keyword evidence="1" id="KW-0472">Membrane</keyword>
<feature type="transmembrane region" description="Helical" evidence="1">
    <location>
        <begin position="245"/>
        <end position="264"/>
    </location>
</feature>
<accession>A0A2I1G3M5</accession>
<dbReference type="AlphaFoldDB" id="A0A2I1G3M5"/>
<dbReference type="EMBL" id="LLXI01000139">
    <property type="protein sequence ID" value="PKY41242.1"/>
    <property type="molecule type" value="Genomic_DNA"/>
</dbReference>
<feature type="transmembrane region" description="Helical" evidence="1">
    <location>
        <begin position="41"/>
        <end position="62"/>
    </location>
</feature>
<feature type="transmembrane region" description="Helical" evidence="1">
    <location>
        <begin position="6"/>
        <end position="29"/>
    </location>
</feature>
<dbReference type="VEuPathDB" id="FungiDB:RhiirFUN_024913"/>
<gene>
    <name evidence="2" type="ORF">RhiirA4_539435</name>
</gene>
<name>A0A2I1G3M5_9GLOM</name>
<organism evidence="2 3">
    <name type="scientific">Rhizophagus irregularis</name>
    <dbReference type="NCBI Taxonomy" id="588596"/>
    <lineage>
        <taxon>Eukaryota</taxon>
        <taxon>Fungi</taxon>
        <taxon>Fungi incertae sedis</taxon>
        <taxon>Mucoromycota</taxon>
        <taxon>Glomeromycotina</taxon>
        <taxon>Glomeromycetes</taxon>
        <taxon>Glomerales</taxon>
        <taxon>Glomeraceae</taxon>
        <taxon>Rhizophagus</taxon>
    </lineage>
</organism>
<dbReference type="VEuPathDB" id="FungiDB:RhiirA1_529069"/>
<dbReference type="Proteomes" id="UP000234323">
    <property type="component" value="Unassembled WGS sequence"/>
</dbReference>
<protein>
    <recommendedName>
        <fullName evidence="4">G-protein coupled receptors family 1 profile domain-containing protein</fullName>
    </recommendedName>
</protein>
<keyword evidence="1" id="KW-1133">Transmembrane helix</keyword>
<comment type="caution">
    <text evidence="2">The sequence shown here is derived from an EMBL/GenBank/DDBJ whole genome shotgun (WGS) entry which is preliminary data.</text>
</comment>
<sequence>MTTYSTVAILYILLQILSLVLLSCLMCTILKSKPYFTKWTLFQICITAFGSGLTNLPVVVIYGDDLVKRAYDNPLCMILQKFSLFFIYPFEFFSCALSFYLWYALVKKDLDIEKKCFRYVSIISWVYTTVYNGILLKFAIKETNWGVYASSLNCRTSKLAESFYGYIITSSISAFLAILMSCHSAFILYRRWSHFATIKNRRTAIRLGEAVRSCAWCFVFVISLAIPLVPRAIQRENDPSKNNTIAVISGFGSASVGTFLFLIFGTNTKAAYFLPCYYAPPDKLRFTMPDEELPRMPDACLKSNVDNEYRFSNKDSYNTLYEDYDINIGSSNNICLM</sequence>
<feature type="transmembrane region" description="Helical" evidence="1">
    <location>
        <begin position="82"/>
        <end position="105"/>
    </location>
</feature>
<proteinExistence type="predicted"/>
<evidence type="ECO:0008006" key="4">
    <source>
        <dbReference type="Google" id="ProtNLM"/>
    </source>
</evidence>
<evidence type="ECO:0000313" key="3">
    <source>
        <dbReference type="Proteomes" id="UP000234323"/>
    </source>
</evidence>
<keyword evidence="3" id="KW-1185">Reference proteome</keyword>
<feature type="transmembrane region" description="Helical" evidence="1">
    <location>
        <begin position="163"/>
        <end position="189"/>
    </location>
</feature>